<name>A0A4S2KMU3_9HYME</name>
<feature type="compositionally biased region" description="Basic and acidic residues" evidence="1">
    <location>
        <begin position="128"/>
        <end position="144"/>
    </location>
</feature>
<evidence type="ECO:0000313" key="2">
    <source>
        <dbReference type="EMBL" id="TGZ51042.1"/>
    </source>
</evidence>
<keyword evidence="3" id="KW-1185">Reference proteome</keyword>
<evidence type="ECO:0000313" key="3">
    <source>
        <dbReference type="Proteomes" id="UP000310200"/>
    </source>
</evidence>
<comment type="caution">
    <text evidence="2">The sequence shown here is derived from an EMBL/GenBank/DDBJ whole genome shotgun (WGS) entry which is preliminary data.</text>
</comment>
<sequence length="177" mass="19679">MRAESRRRRPSVSPTLIQPWSLGLVCKCDAIFRPVSRVYNTFGLENPLRGPGPLCRSVRRPGRYVHVRTLQLQDPPNRLPIGSSTPTPASGTPPTPNGMDELEEAGGGSKSRIMTGPDSLSSRTTNKKAYDRANQHQPSEHSTDEPSQQTSRPTDRSTDLRTDGRRIKRKIRAHLCT</sequence>
<feature type="compositionally biased region" description="Low complexity" evidence="1">
    <location>
        <begin position="80"/>
        <end position="90"/>
    </location>
</feature>
<dbReference type="EMBL" id="QBLH01001803">
    <property type="protein sequence ID" value="TGZ51042.1"/>
    <property type="molecule type" value="Genomic_DNA"/>
</dbReference>
<organism evidence="2 3">
    <name type="scientific">Temnothorax longispinosus</name>
    <dbReference type="NCBI Taxonomy" id="300112"/>
    <lineage>
        <taxon>Eukaryota</taxon>
        <taxon>Metazoa</taxon>
        <taxon>Ecdysozoa</taxon>
        <taxon>Arthropoda</taxon>
        <taxon>Hexapoda</taxon>
        <taxon>Insecta</taxon>
        <taxon>Pterygota</taxon>
        <taxon>Neoptera</taxon>
        <taxon>Endopterygota</taxon>
        <taxon>Hymenoptera</taxon>
        <taxon>Apocrita</taxon>
        <taxon>Aculeata</taxon>
        <taxon>Formicoidea</taxon>
        <taxon>Formicidae</taxon>
        <taxon>Myrmicinae</taxon>
        <taxon>Temnothorax</taxon>
    </lineage>
</organism>
<feature type="region of interest" description="Disordered" evidence="1">
    <location>
        <begin position="68"/>
        <end position="177"/>
    </location>
</feature>
<reference evidence="2 3" key="1">
    <citation type="journal article" date="2019" name="Philos. Trans. R. Soc. Lond., B, Biol. Sci.">
        <title>Ant behaviour and brain gene expression of defending hosts depend on the ecological success of the intruding social parasite.</title>
        <authorList>
            <person name="Kaur R."/>
            <person name="Stoldt M."/>
            <person name="Jongepier E."/>
            <person name="Feldmeyer B."/>
            <person name="Menzel F."/>
            <person name="Bornberg-Bauer E."/>
            <person name="Foitzik S."/>
        </authorList>
    </citation>
    <scope>NUCLEOTIDE SEQUENCE [LARGE SCALE GENOMIC DNA]</scope>
    <source>
        <tissue evidence="2">Whole body</tissue>
    </source>
</reference>
<feature type="compositionally biased region" description="Basic residues" evidence="1">
    <location>
        <begin position="166"/>
        <end position="177"/>
    </location>
</feature>
<dbReference type="AlphaFoldDB" id="A0A4S2KMU3"/>
<gene>
    <name evidence="2" type="ORF">DBV15_00671</name>
</gene>
<proteinExistence type="predicted"/>
<evidence type="ECO:0000256" key="1">
    <source>
        <dbReference type="SAM" id="MobiDB-lite"/>
    </source>
</evidence>
<feature type="compositionally biased region" description="Basic and acidic residues" evidence="1">
    <location>
        <begin position="153"/>
        <end position="165"/>
    </location>
</feature>
<accession>A0A4S2KMU3</accession>
<dbReference type="Proteomes" id="UP000310200">
    <property type="component" value="Unassembled WGS sequence"/>
</dbReference>
<protein>
    <submittedName>
        <fullName evidence="2">Uncharacterized protein</fullName>
    </submittedName>
</protein>